<dbReference type="Proteomes" id="UP000824037">
    <property type="component" value="Unassembled WGS sequence"/>
</dbReference>
<evidence type="ECO:0000256" key="7">
    <source>
        <dbReference type="SAM" id="MobiDB-lite"/>
    </source>
</evidence>
<evidence type="ECO:0000256" key="1">
    <source>
        <dbReference type="ARBA" id="ARBA00004370"/>
    </source>
</evidence>
<keyword evidence="6" id="KW-1003">Cell membrane</keyword>
<keyword evidence="3 6" id="KW-0812">Transmembrane</keyword>
<feature type="transmembrane region" description="Helical" evidence="6">
    <location>
        <begin position="12"/>
        <end position="33"/>
    </location>
</feature>
<accession>A0A9D2EBK9</accession>
<dbReference type="CDD" id="cd06662">
    <property type="entry name" value="SURF1"/>
    <property type="match status" value="1"/>
</dbReference>
<dbReference type="InterPro" id="IPR002994">
    <property type="entry name" value="Surf1/Shy1"/>
</dbReference>
<comment type="caution">
    <text evidence="6">Lacks conserved residue(s) required for the propagation of feature annotation.</text>
</comment>
<feature type="compositionally biased region" description="Low complexity" evidence="7">
    <location>
        <begin position="261"/>
        <end position="272"/>
    </location>
</feature>
<dbReference type="PANTHER" id="PTHR23427:SF2">
    <property type="entry name" value="SURFEIT LOCUS PROTEIN 1"/>
    <property type="match status" value="1"/>
</dbReference>
<evidence type="ECO:0000256" key="2">
    <source>
        <dbReference type="ARBA" id="ARBA00007165"/>
    </source>
</evidence>
<organism evidence="8 9">
    <name type="scientific">Candidatus Ruania gallistercoris</name>
    <dbReference type="NCBI Taxonomy" id="2838746"/>
    <lineage>
        <taxon>Bacteria</taxon>
        <taxon>Bacillati</taxon>
        <taxon>Actinomycetota</taxon>
        <taxon>Actinomycetes</taxon>
        <taxon>Micrococcales</taxon>
        <taxon>Ruaniaceae</taxon>
        <taxon>Ruania</taxon>
    </lineage>
</organism>
<dbReference type="InterPro" id="IPR045214">
    <property type="entry name" value="Surf1/Surf4"/>
</dbReference>
<protein>
    <recommendedName>
        <fullName evidence="6">SURF1-like protein</fullName>
    </recommendedName>
</protein>
<keyword evidence="4 6" id="KW-1133">Transmembrane helix</keyword>
<keyword evidence="5 6" id="KW-0472">Membrane</keyword>
<evidence type="ECO:0000256" key="3">
    <source>
        <dbReference type="ARBA" id="ARBA00022692"/>
    </source>
</evidence>
<gene>
    <name evidence="8" type="ORF">H9815_02585</name>
</gene>
<comment type="similarity">
    <text evidence="2 6">Belongs to the SURF1 family.</text>
</comment>
<proteinExistence type="inferred from homology"/>
<comment type="subcellular location">
    <subcellularLocation>
        <location evidence="6">Cell membrane</location>
        <topology evidence="6">Multi-pass membrane protein</topology>
    </subcellularLocation>
    <subcellularLocation>
        <location evidence="1">Membrane</location>
    </subcellularLocation>
</comment>
<evidence type="ECO:0000256" key="6">
    <source>
        <dbReference type="RuleBase" id="RU363076"/>
    </source>
</evidence>
<comment type="caution">
    <text evidence="8">The sequence shown here is derived from an EMBL/GenBank/DDBJ whole genome shotgun (WGS) entry which is preliminary data.</text>
</comment>
<dbReference type="PANTHER" id="PTHR23427">
    <property type="entry name" value="SURFEIT LOCUS PROTEIN"/>
    <property type="match status" value="1"/>
</dbReference>
<dbReference type="EMBL" id="DXBY01000049">
    <property type="protein sequence ID" value="HIZ34639.1"/>
    <property type="molecule type" value="Genomic_DNA"/>
</dbReference>
<dbReference type="AlphaFoldDB" id="A0A9D2EBK9"/>
<dbReference type="Pfam" id="PF02104">
    <property type="entry name" value="SURF1"/>
    <property type="match status" value="1"/>
</dbReference>
<evidence type="ECO:0000256" key="5">
    <source>
        <dbReference type="ARBA" id="ARBA00023136"/>
    </source>
</evidence>
<evidence type="ECO:0000256" key="4">
    <source>
        <dbReference type="ARBA" id="ARBA00022989"/>
    </source>
</evidence>
<reference evidence="8" key="1">
    <citation type="journal article" date="2021" name="PeerJ">
        <title>Extensive microbial diversity within the chicken gut microbiome revealed by metagenomics and culture.</title>
        <authorList>
            <person name="Gilroy R."/>
            <person name="Ravi A."/>
            <person name="Getino M."/>
            <person name="Pursley I."/>
            <person name="Horton D.L."/>
            <person name="Alikhan N.F."/>
            <person name="Baker D."/>
            <person name="Gharbi K."/>
            <person name="Hall N."/>
            <person name="Watson M."/>
            <person name="Adriaenssens E.M."/>
            <person name="Foster-Nyarko E."/>
            <person name="Jarju S."/>
            <person name="Secka A."/>
            <person name="Antonio M."/>
            <person name="Oren A."/>
            <person name="Chaudhuri R.R."/>
            <person name="La Ragione R."/>
            <person name="Hildebrand F."/>
            <person name="Pallen M.J."/>
        </authorList>
    </citation>
    <scope>NUCLEOTIDE SEQUENCE</scope>
    <source>
        <strain evidence="8">ChiGjej4B4-7305</strain>
    </source>
</reference>
<name>A0A9D2EBK9_9MICO</name>
<feature type="region of interest" description="Disordered" evidence="7">
    <location>
        <begin position="261"/>
        <end position="326"/>
    </location>
</feature>
<dbReference type="GO" id="GO:0005886">
    <property type="term" value="C:plasma membrane"/>
    <property type="evidence" value="ECO:0007669"/>
    <property type="project" value="UniProtKB-SubCell"/>
</dbReference>
<evidence type="ECO:0000313" key="8">
    <source>
        <dbReference type="EMBL" id="HIZ34639.1"/>
    </source>
</evidence>
<evidence type="ECO:0000313" key="9">
    <source>
        <dbReference type="Proteomes" id="UP000824037"/>
    </source>
</evidence>
<dbReference type="PROSITE" id="PS50895">
    <property type="entry name" value="SURF1"/>
    <property type="match status" value="1"/>
</dbReference>
<sequence length="326" mass="34896">MRHRYAFLRSTRWLGITALVLAVSITCVLLGRWQLSRYETKADQADLVTSNYDAAPVPATELLPTPESPLAHQDTWRSVQLTGEYLTPSLLLPQRPIEGSAADHVIGVFAADTTEGTWLLVVDRGWYPTDSFTDHSAQAALPEGEVQLTVRMRAAEGPSARDLGPGRLHALNPQQVLAEQAAVGDDVPDPARAELVSGAYGILAEEQPSTTAAPTPLPRPSTDLGNHLSYAFQWWVFGAGVWVGLVVLARREADGLGAAAPSAAEAAPAAESGRPEPATRSRRRMRFADDAAEDALIDAQLAEQQPESAPVGVEDGPAQARDTSSR</sequence>
<reference evidence="8" key="2">
    <citation type="submission" date="2021-04" db="EMBL/GenBank/DDBJ databases">
        <authorList>
            <person name="Gilroy R."/>
        </authorList>
    </citation>
    <scope>NUCLEOTIDE SEQUENCE</scope>
    <source>
        <strain evidence="8">ChiGjej4B4-7305</strain>
    </source>
</reference>